<dbReference type="Gene3D" id="2.60.120.260">
    <property type="entry name" value="Galactose-binding domain-like"/>
    <property type="match status" value="1"/>
</dbReference>
<feature type="chain" id="PRO_5045873143" evidence="2">
    <location>
        <begin position="28"/>
        <end position="775"/>
    </location>
</feature>
<organism evidence="5 6">
    <name type="scientific">Myceligenerans pegani</name>
    <dbReference type="NCBI Taxonomy" id="2776917"/>
    <lineage>
        <taxon>Bacteria</taxon>
        <taxon>Bacillati</taxon>
        <taxon>Actinomycetota</taxon>
        <taxon>Actinomycetes</taxon>
        <taxon>Micrococcales</taxon>
        <taxon>Promicromonosporaceae</taxon>
        <taxon>Myceligenerans</taxon>
    </lineage>
</organism>
<evidence type="ECO:0000313" key="6">
    <source>
        <dbReference type="Proteomes" id="UP000625527"/>
    </source>
</evidence>
<dbReference type="EMBL" id="JADAQT010000096">
    <property type="protein sequence ID" value="MBE1877034.1"/>
    <property type="molecule type" value="Genomic_DNA"/>
</dbReference>
<evidence type="ECO:0000256" key="1">
    <source>
        <dbReference type="SAM" id="MobiDB-lite"/>
    </source>
</evidence>
<sequence>MNPRISAAGAGAALLLTGALVPVSAAAAPSEAEPDPATSAQQRADDRPDALADKQRERKQQAVEMVATGEAKVTTRGKGSKKSKVVRIAPGEYVEYGTQETAQLFSILVEFGDGEGSPHFPESPAGPLHNEIPEPSADDNTTYWESDFSRDHYMDMFFNGTDNGESFHDVYDEMSSGRFDLQGDVSEWVTVPHRASYYGGGSETGDETGESMTAFIQDAANAWYEQQLASGRTHDEVVEYLQSFDVWDRYDADGDGIINEPDGYVDHFQAIHAGEGEEAGAPPWAIWSHRWAVNQGGLWEDGPADHPKLGGIKIGGTDIWIRDYTTEPENGGLGVFAHEFGHDLGLPDYYDTSGGGENGTGFWNLMSSGSWLGHGHDDGHIGGTPNHMGATEKMFLGWLDYETVEADASGTVDLGPAFHATTRPQAALVNLPDGTESIEVGVDPIDGRYAYSDTGNNMNATFASPEFVVPAGGQLSAQVNYEIEEGYDYAFVDITTDGGATWTSLSTSESSDEDPNGTNPGGGIDGSSGGWVELTADLSEYAGETAQIRFRYTSDGGVNERGLVVDTVAVGDALAEDFEDTADWTGDFKIATDGAYDATFSHYYLAEHRVYGGYDVTLKEGPYNFGWTESNPDRVEHFPYQDGLLIWYVNGLYGDNNTSTHPGYGQALPVDASARPLKFSDGTIARNRIQTYDATFGYHRKDRLSLHSELGDAPATLRTPWWSWQVRTFDDSDPYAYYDESNPQHSVIVGGTGTSIKVLRQNSRNGHMTIQVDRS</sequence>
<name>A0ABR9N056_9MICO</name>
<protein>
    <submittedName>
        <fullName evidence="5">Immune inhibitor A</fullName>
    </submittedName>
</protein>
<evidence type="ECO:0000313" key="5">
    <source>
        <dbReference type="EMBL" id="MBE1877034.1"/>
    </source>
</evidence>
<dbReference type="NCBIfam" id="TIGR03296">
    <property type="entry name" value="M6dom_TIGR03296"/>
    <property type="match status" value="1"/>
</dbReference>
<gene>
    <name evidence="5" type="ORF">IHE71_15175</name>
</gene>
<feature type="compositionally biased region" description="Gly residues" evidence="1">
    <location>
        <begin position="519"/>
        <end position="529"/>
    </location>
</feature>
<feature type="signal peptide" evidence="2">
    <location>
        <begin position="1"/>
        <end position="27"/>
    </location>
</feature>
<proteinExistence type="predicted"/>
<dbReference type="PANTHER" id="PTHR41775:SF1">
    <property type="entry name" value="PEPTIDASE M6-LIKE DOMAIN-CONTAINING PROTEIN"/>
    <property type="match status" value="1"/>
</dbReference>
<dbReference type="Pfam" id="PF20773">
    <property type="entry name" value="InhA-like_MAM"/>
    <property type="match status" value="1"/>
</dbReference>
<dbReference type="Pfam" id="PF05547">
    <property type="entry name" value="Peptidase_M6"/>
    <property type="match status" value="1"/>
</dbReference>
<comment type="caution">
    <text evidence="5">The sequence shown here is derived from an EMBL/GenBank/DDBJ whole genome shotgun (WGS) entry which is preliminary data.</text>
</comment>
<dbReference type="Pfam" id="PF20774">
    <property type="entry name" value="InhA-like_VEG"/>
    <property type="match status" value="1"/>
</dbReference>
<dbReference type="InterPro" id="IPR048665">
    <property type="entry name" value="InhA-like_VEG"/>
</dbReference>
<keyword evidence="2" id="KW-0732">Signal</keyword>
<evidence type="ECO:0000256" key="2">
    <source>
        <dbReference type="SAM" id="SignalP"/>
    </source>
</evidence>
<reference evidence="5 6" key="1">
    <citation type="submission" date="2020-10" db="EMBL/GenBank/DDBJ databases">
        <title>Myceligenerans pegani sp. nov., an endophytic actinomycete isolated from Peganum harmala L. in Xinjiang, China.</title>
        <authorList>
            <person name="Xin L."/>
        </authorList>
    </citation>
    <scope>NUCLEOTIDE SEQUENCE [LARGE SCALE GENOMIC DNA]</scope>
    <source>
        <strain evidence="5 6">TRM65318</strain>
    </source>
</reference>
<dbReference type="InterPro" id="IPR008757">
    <property type="entry name" value="Peptidase_M6-like_domain"/>
</dbReference>
<feature type="compositionally biased region" description="Low complexity" evidence="1">
    <location>
        <begin position="24"/>
        <end position="40"/>
    </location>
</feature>
<feature type="domain" description="Peptidase M6-like" evidence="3">
    <location>
        <begin position="93"/>
        <end position="377"/>
    </location>
</feature>
<feature type="compositionally biased region" description="Basic and acidic residues" evidence="1">
    <location>
        <begin position="43"/>
        <end position="57"/>
    </location>
</feature>
<feature type="region of interest" description="Disordered" evidence="1">
    <location>
        <begin position="502"/>
        <end position="529"/>
    </location>
</feature>
<evidence type="ECO:0000259" key="4">
    <source>
        <dbReference type="Pfam" id="PF20774"/>
    </source>
</evidence>
<dbReference type="PANTHER" id="PTHR41775">
    <property type="entry name" value="SECRETED PROTEIN-RELATED"/>
    <property type="match status" value="1"/>
</dbReference>
<dbReference type="Proteomes" id="UP000625527">
    <property type="component" value="Unassembled WGS sequence"/>
</dbReference>
<feature type="region of interest" description="Disordered" evidence="1">
    <location>
        <begin position="24"/>
        <end position="57"/>
    </location>
</feature>
<dbReference type="SUPFAM" id="SSF55486">
    <property type="entry name" value="Metalloproteases ('zincins'), catalytic domain"/>
    <property type="match status" value="1"/>
</dbReference>
<evidence type="ECO:0000259" key="3">
    <source>
        <dbReference type="Pfam" id="PF05547"/>
    </source>
</evidence>
<dbReference type="RefSeq" id="WP_192863599.1">
    <property type="nucleotide sequence ID" value="NZ_JADAQT010000096.1"/>
</dbReference>
<feature type="domain" description="Immune inhibitor A-like metallopeptidase VEG" evidence="4">
    <location>
        <begin position="601"/>
        <end position="768"/>
    </location>
</feature>
<accession>A0ABR9N056</accession>
<keyword evidence="6" id="KW-1185">Reference proteome</keyword>